<dbReference type="Gene3D" id="1.10.357.10">
    <property type="entry name" value="Tetracycline Repressor, domain 2"/>
    <property type="match status" value="1"/>
</dbReference>
<evidence type="ECO:0000256" key="2">
    <source>
        <dbReference type="ARBA" id="ARBA00023015"/>
    </source>
</evidence>
<evidence type="ECO:0000256" key="5">
    <source>
        <dbReference type="PROSITE-ProRule" id="PRU00335"/>
    </source>
</evidence>
<protein>
    <submittedName>
        <fullName evidence="7">TetR/AcrR family transcriptional regulator C-terminal domain-containing protein</fullName>
    </submittedName>
</protein>
<dbReference type="Proteomes" id="UP001232725">
    <property type="component" value="Unassembled WGS sequence"/>
</dbReference>
<dbReference type="RefSeq" id="WP_305995650.1">
    <property type="nucleotide sequence ID" value="NZ_JAVALS010000002.1"/>
</dbReference>
<dbReference type="PANTHER" id="PTHR30055:SF151">
    <property type="entry name" value="TRANSCRIPTIONAL REGULATORY PROTEIN"/>
    <property type="match status" value="1"/>
</dbReference>
<dbReference type="PRINTS" id="PR00400">
    <property type="entry name" value="TETREPRESSOR"/>
</dbReference>
<feature type="domain" description="HTH tetR-type" evidence="6">
    <location>
        <begin position="16"/>
        <end position="76"/>
    </location>
</feature>
<organism evidence="7 8">
    <name type="scientific">Arthrobacter horti</name>
    <dbReference type="NCBI Taxonomy" id="3068273"/>
    <lineage>
        <taxon>Bacteria</taxon>
        <taxon>Bacillati</taxon>
        <taxon>Actinomycetota</taxon>
        <taxon>Actinomycetes</taxon>
        <taxon>Micrococcales</taxon>
        <taxon>Micrococcaceae</taxon>
        <taxon>Arthrobacter</taxon>
    </lineage>
</organism>
<keyword evidence="4" id="KW-0804">Transcription</keyword>
<evidence type="ECO:0000259" key="6">
    <source>
        <dbReference type="PROSITE" id="PS50977"/>
    </source>
</evidence>
<dbReference type="SUPFAM" id="SSF48498">
    <property type="entry name" value="Tetracyclin repressor-like, C-terminal domain"/>
    <property type="match status" value="1"/>
</dbReference>
<dbReference type="Pfam" id="PF00440">
    <property type="entry name" value="TetR_N"/>
    <property type="match status" value="1"/>
</dbReference>
<evidence type="ECO:0000313" key="7">
    <source>
        <dbReference type="EMBL" id="MDP5226608.1"/>
    </source>
</evidence>
<dbReference type="InterPro" id="IPR003012">
    <property type="entry name" value="Tet_transcr_reg_TetR"/>
</dbReference>
<keyword evidence="8" id="KW-1185">Reference proteome</keyword>
<keyword evidence="3 5" id="KW-0238">DNA-binding</keyword>
<dbReference type="InterPro" id="IPR050109">
    <property type="entry name" value="HTH-type_TetR-like_transc_reg"/>
</dbReference>
<reference evidence="7 8" key="1">
    <citation type="submission" date="2023-08" db="EMBL/GenBank/DDBJ databases">
        <title>Arthrobacter horti sp. nov., isolated from forest soil.</title>
        <authorList>
            <person name="Park M."/>
        </authorList>
    </citation>
    <scope>NUCLEOTIDE SEQUENCE [LARGE SCALE GENOMIC DNA]</scope>
    <source>
        <strain evidence="7 8">YJM1</strain>
    </source>
</reference>
<accession>A0ABT9ILZ4</accession>
<keyword evidence="2" id="KW-0805">Transcription regulation</keyword>
<dbReference type="EMBL" id="JAVALS010000002">
    <property type="protein sequence ID" value="MDP5226608.1"/>
    <property type="molecule type" value="Genomic_DNA"/>
</dbReference>
<dbReference type="PROSITE" id="PS50977">
    <property type="entry name" value="HTH_TETR_2"/>
    <property type="match status" value="1"/>
</dbReference>
<gene>
    <name evidence="7" type="ORF">Q9R02_05500</name>
</gene>
<dbReference type="SUPFAM" id="SSF46689">
    <property type="entry name" value="Homeodomain-like"/>
    <property type="match status" value="1"/>
</dbReference>
<dbReference type="InterPro" id="IPR036271">
    <property type="entry name" value="Tet_transcr_reg_TetR-rel_C_sf"/>
</dbReference>
<dbReference type="InterPro" id="IPR004111">
    <property type="entry name" value="Repressor_TetR_C"/>
</dbReference>
<feature type="DNA-binding region" description="H-T-H motif" evidence="5">
    <location>
        <begin position="39"/>
        <end position="58"/>
    </location>
</feature>
<comment type="caution">
    <text evidence="7">The sequence shown here is derived from an EMBL/GenBank/DDBJ whole genome shotgun (WGS) entry which is preliminary data.</text>
</comment>
<proteinExistence type="predicted"/>
<evidence type="ECO:0000256" key="3">
    <source>
        <dbReference type="ARBA" id="ARBA00023125"/>
    </source>
</evidence>
<dbReference type="Pfam" id="PF02909">
    <property type="entry name" value="TetR_C_1"/>
    <property type="match status" value="1"/>
</dbReference>
<evidence type="ECO:0000256" key="1">
    <source>
        <dbReference type="ARBA" id="ARBA00022491"/>
    </source>
</evidence>
<dbReference type="PANTHER" id="PTHR30055">
    <property type="entry name" value="HTH-TYPE TRANSCRIPTIONAL REGULATOR RUTR"/>
    <property type="match status" value="1"/>
</dbReference>
<evidence type="ECO:0000313" key="8">
    <source>
        <dbReference type="Proteomes" id="UP001232725"/>
    </source>
</evidence>
<keyword evidence="1" id="KW-0678">Repressor</keyword>
<sequence>MNAAVPRKAGRPTRSVLDRGLIIRTAFDVLKRTGPDDFTMAALAQELGVKTPALYHHVGNKNQVLSSMRELITASVDSSGFSRLSWPDATRLWARSYRTAFAAHPHVIALFATTPVTGANPTLTMYEAVTRGFLAEGWPEELAVSAIVSLENFILGSALDAVAPADIFDPGDFTPEVPSFARALDARRDFLGTPGPSAYAGTAADQAFELGLDALLHGLQHRLARILEDRKRPATP</sequence>
<dbReference type="InterPro" id="IPR009057">
    <property type="entry name" value="Homeodomain-like_sf"/>
</dbReference>
<name>A0ABT9ILZ4_9MICC</name>
<dbReference type="InterPro" id="IPR001647">
    <property type="entry name" value="HTH_TetR"/>
</dbReference>
<evidence type="ECO:0000256" key="4">
    <source>
        <dbReference type="ARBA" id="ARBA00023163"/>
    </source>
</evidence>